<dbReference type="InterPro" id="IPR027417">
    <property type="entry name" value="P-loop_NTPase"/>
</dbReference>
<dbReference type="Proteomes" id="UP000198838">
    <property type="component" value="Unassembled WGS sequence"/>
</dbReference>
<dbReference type="InterPro" id="IPR009001">
    <property type="entry name" value="Transl_elong_EF1A/Init_IF2_C"/>
</dbReference>
<dbReference type="InterPro" id="IPR041757">
    <property type="entry name" value="CysN_GTP-bd"/>
</dbReference>
<dbReference type="AlphaFoldDB" id="A0A1I0ZCG4"/>
<keyword evidence="4" id="KW-0547">Nucleotide-binding</keyword>
<dbReference type="SUPFAM" id="SSF52540">
    <property type="entry name" value="P-loop containing nucleoside triphosphate hydrolases"/>
    <property type="match status" value="1"/>
</dbReference>
<dbReference type="STRING" id="1120918.SAMN05216249_11451"/>
<dbReference type="Pfam" id="PF22594">
    <property type="entry name" value="GTP-eEF1A_C"/>
    <property type="match status" value="1"/>
</dbReference>
<accession>A0A1I0ZCG4</accession>
<evidence type="ECO:0000256" key="6">
    <source>
        <dbReference type="ARBA" id="ARBA00023134"/>
    </source>
</evidence>
<reference evidence="8 9" key="1">
    <citation type="submission" date="2016-10" db="EMBL/GenBank/DDBJ databases">
        <authorList>
            <person name="de Groot N.N."/>
        </authorList>
    </citation>
    <scope>NUCLEOTIDE SEQUENCE [LARGE SCALE GENOMIC DNA]</scope>
    <source>
        <strain evidence="8 9">DSM 5522</strain>
    </source>
</reference>
<dbReference type="Gene3D" id="3.40.50.300">
    <property type="entry name" value="P-loop containing nucleotide triphosphate hydrolases"/>
    <property type="match status" value="1"/>
</dbReference>
<dbReference type="GO" id="GO:0005524">
    <property type="term" value="F:ATP binding"/>
    <property type="evidence" value="ECO:0007669"/>
    <property type="project" value="UniProtKB-KW"/>
</dbReference>
<dbReference type="EMBL" id="FOJY01000014">
    <property type="protein sequence ID" value="SFB23315.1"/>
    <property type="molecule type" value="Genomic_DNA"/>
</dbReference>
<dbReference type="Gene3D" id="2.40.30.10">
    <property type="entry name" value="Translation factors"/>
    <property type="match status" value="2"/>
</dbReference>
<dbReference type="InterPro" id="IPR011779">
    <property type="entry name" value="SO4_adenylTrfase_lsu"/>
</dbReference>
<dbReference type="PRINTS" id="PR00315">
    <property type="entry name" value="ELONGATNFCT"/>
</dbReference>
<keyword evidence="9" id="KW-1185">Reference proteome</keyword>
<dbReference type="GO" id="GO:0005525">
    <property type="term" value="F:GTP binding"/>
    <property type="evidence" value="ECO:0007669"/>
    <property type="project" value="UniProtKB-KW"/>
</dbReference>
<dbReference type="InterPro" id="IPR044138">
    <property type="entry name" value="CysN_II"/>
</dbReference>
<dbReference type="PROSITE" id="PS51722">
    <property type="entry name" value="G_TR_2"/>
    <property type="match status" value="1"/>
</dbReference>
<evidence type="ECO:0000256" key="2">
    <source>
        <dbReference type="ARBA" id="ARBA00022679"/>
    </source>
</evidence>
<name>A0A1I0ZCG4_9FIRM</name>
<keyword evidence="5" id="KW-0067">ATP-binding</keyword>
<dbReference type="NCBIfam" id="TIGR02034">
    <property type="entry name" value="CysN"/>
    <property type="match status" value="1"/>
</dbReference>
<gene>
    <name evidence="8" type="ORF">SAMN05216249_11451</name>
</gene>
<dbReference type="SUPFAM" id="SSF50465">
    <property type="entry name" value="EF-Tu/eEF-1alpha/eIF2-gamma C-terminal domain"/>
    <property type="match status" value="1"/>
</dbReference>
<keyword evidence="2 8" id="KW-0808">Transferase</keyword>
<keyword evidence="6" id="KW-0342">GTP-binding</keyword>
<dbReference type="CDD" id="cd03695">
    <property type="entry name" value="CysN_NodQ_II"/>
    <property type="match status" value="1"/>
</dbReference>
<dbReference type="SUPFAM" id="SSF50447">
    <property type="entry name" value="Translation proteins"/>
    <property type="match status" value="1"/>
</dbReference>
<dbReference type="PROSITE" id="PS00301">
    <property type="entry name" value="G_TR_1"/>
    <property type="match status" value="1"/>
</dbReference>
<dbReference type="InterPro" id="IPR054696">
    <property type="entry name" value="GTP-eEF1A_C"/>
</dbReference>
<protein>
    <recommendedName>
        <fullName evidence="1">sulfate adenylyltransferase</fullName>
        <ecNumber evidence="1">2.7.7.4</ecNumber>
    </recommendedName>
</protein>
<dbReference type="InterPro" id="IPR050100">
    <property type="entry name" value="TRAFAC_GTPase_members"/>
</dbReference>
<dbReference type="GO" id="GO:0006790">
    <property type="term" value="P:sulfur compound metabolic process"/>
    <property type="evidence" value="ECO:0007669"/>
    <property type="project" value="InterPro"/>
</dbReference>
<evidence type="ECO:0000259" key="7">
    <source>
        <dbReference type="PROSITE" id="PS51722"/>
    </source>
</evidence>
<evidence type="ECO:0000313" key="9">
    <source>
        <dbReference type="Proteomes" id="UP000198838"/>
    </source>
</evidence>
<dbReference type="GO" id="GO:0003924">
    <property type="term" value="F:GTPase activity"/>
    <property type="evidence" value="ECO:0007669"/>
    <property type="project" value="InterPro"/>
</dbReference>
<evidence type="ECO:0000313" key="8">
    <source>
        <dbReference type="EMBL" id="SFB23315.1"/>
    </source>
</evidence>
<evidence type="ECO:0000256" key="5">
    <source>
        <dbReference type="ARBA" id="ARBA00022840"/>
    </source>
</evidence>
<dbReference type="CDD" id="cd04166">
    <property type="entry name" value="CysN_ATPS"/>
    <property type="match status" value="1"/>
</dbReference>
<dbReference type="InterPro" id="IPR031157">
    <property type="entry name" value="G_TR_CS"/>
</dbReference>
<dbReference type="NCBIfam" id="TIGR00231">
    <property type="entry name" value="small_GTP"/>
    <property type="match status" value="1"/>
</dbReference>
<dbReference type="InterPro" id="IPR000795">
    <property type="entry name" value="T_Tr_GTP-bd_dom"/>
</dbReference>
<evidence type="ECO:0000256" key="4">
    <source>
        <dbReference type="ARBA" id="ARBA00022741"/>
    </source>
</evidence>
<proteinExistence type="predicted"/>
<dbReference type="OrthoDB" id="9804504at2"/>
<dbReference type="EC" id="2.7.7.4" evidence="1"/>
<keyword evidence="3 8" id="KW-0548">Nucleotidyltransferase</keyword>
<dbReference type="InterPro" id="IPR009000">
    <property type="entry name" value="Transl_B-barrel_sf"/>
</dbReference>
<organism evidence="8 9">
    <name type="scientific">Acetitomaculum ruminis DSM 5522</name>
    <dbReference type="NCBI Taxonomy" id="1120918"/>
    <lineage>
        <taxon>Bacteria</taxon>
        <taxon>Bacillati</taxon>
        <taxon>Bacillota</taxon>
        <taxon>Clostridia</taxon>
        <taxon>Lachnospirales</taxon>
        <taxon>Lachnospiraceae</taxon>
        <taxon>Acetitomaculum</taxon>
    </lineage>
</organism>
<dbReference type="FunFam" id="3.40.50.300:FF:000119">
    <property type="entry name" value="Sulfate adenylyltransferase subunit 1"/>
    <property type="match status" value="1"/>
</dbReference>
<dbReference type="InterPro" id="IPR044139">
    <property type="entry name" value="CysN_NoDQ_III"/>
</dbReference>
<dbReference type="Pfam" id="PF00009">
    <property type="entry name" value="GTP_EFTU"/>
    <property type="match status" value="1"/>
</dbReference>
<dbReference type="PANTHER" id="PTHR23115">
    <property type="entry name" value="TRANSLATION FACTOR"/>
    <property type="match status" value="1"/>
</dbReference>
<feature type="domain" description="Tr-type G" evidence="7">
    <location>
        <begin position="1"/>
        <end position="215"/>
    </location>
</feature>
<evidence type="ECO:0000256" key="3">
    <source>
        <dbReference type="ARBA" id="ARBA00022695"/>
    </source>
</evidence>
<dbReference type="GO" id="GO:0004781">
    <property type="term" value="F:sulfate adenylyltransferase (ATP) activity"/>
    <property type="evidence" value="ECO:0007669"/>
    <property type="project" value="UniProtKB-EC"/>
</dbReference>
<sequence length="545" mass="61368">MELLKFITCGSVDDGKSTLIGHILYDSKLLYADQKKALELESKVGSRDGAIDYSLLLDGLMAEREQGITIDVAYRYFTTDNRSFIVADTPGHEEYTRNMAVGASFADLAVILIDAKQGVLVQTRRHARICSLMGIKYFVFAVNKMDLVLYSKERFDTIQHQIKELVEELKLENVVIIPVSATEGDNVTTPSENIKWYDGPVLLEYLEKVDVTENKSEKGFYMPVQRVCRPNHTFRGFQGQIESGTIHVGDEVRILPGNEKAKVKSIHILDKEATEASKNRAVTIQLNREVDVSRGSVLFSEGEIGVTSSIEATLLWMDDERLETGKNYFVKIGTKLIPGTVTHIRNTIDVNTGVKKEASNLEKNEIAVCELKFADGIVVDTFSKHKTLGELILIDRITNMTSACGVVTQLYKGEEGLGKTVIDREIRSNWKGQRAITFELKESNIINLDFARRIERELSNRGRHTYLYIPENNEGIKEVVRHLNDAGIVVLMYVKKDFDSGIFNTNRAYKNNWFGDEITNLEDAADYIYKATGITEETTTVGDFI</sequence>
<evidence type="ECO:0000256" key="1">
    <source>
        <dbReference type="ARBA" id="ARBA00012391"/>
    </source>
</evidence>
<dbReference type="CDD" id="cd04095">
    <property type="entry name" value="CysN_NoDQ_III"/>
    <property type="match status" value="1"/>
</dbReference>
<dbReference type="RefSeq" id="WP_092873191.1">
    <property type="nucleotide sequence ID" value="NZ_FOJY01000014.1"/>
</dbReference>
<dbReference type="InterPro" id="IPR005225">
    <property type="entry name" value="Small_GTP-bd"/>
</dbReference>